<organism evidence="1 2">
    <name type="scientific">Piromyces finnis</name>
    <dbReference type="NCBI Taxonomy" id="1754191"/>
    <lineage>
        <taxon>Eukaryota</taxon>
        <taxon>Fungi</taxon>
        <taxon>Fungi incertae sedis</taxon>
        <taxon>Chytridiomycota</taxon>
        <taxon>Chytridiomycota incertae sedis</taxon>
        <taxon>Neocallimastigomycetes</taxon>
        <taxon>Neocallimastigales</taxon>
        <taxon>Neocallimastigaceae</taxon>
        <taxon>Piromyces</taxon>
    </lineage>
</organism>
<dbReference type="AlphaFoldDB" id="A0A1Y1UMQ9"/>
<sequence length="283" mass="32654">YYEGAISIIDSTMKNCYYYYGIIPVDIYGLKTYDINNTTFINNTGNNGSIMNILENSDDYIVNFNNCTFENNHANNFGGIVYSHKYFPENYTPQYNNFYFNDCIFKNNTAKKGDISFSYIMAHEPNFSNINELRSIEGAFVTNPTHIKLVSNSDSINPISILSGETIPNEIKFVILDEYNNTINGEEDYKTIEDMILFDLNINDTNNGKIIGQTIYNCDYDVCTIPLIKAIGNPGDYKLTYKLKYFGNYEEFENSYGEIDLTIKECNDTYLYQDIEKEGFKSW</sequence>
<evidence type="ECO:0000313" key="2">
    <source>
        <dbReference type="Proteomes" id="UP000193719"/>
    </source>
</evidence>
<evidence type="ECO:0008006" key="3">
    <source>
        <dbReference type="Google" id="ProtNLM"/>
    </source>
</evidence>
<proteinExistence type="predicted"/>
<dbReference type="OrthoDB" id="2148106at2759"/>
<feature type="non-terminal residue" evidence="1">
    <location>
        <position position="1"/>
    </location>
</feature>
<reference evidence="1 2" key="2">
    <citation type="submission" date="2016-08" db="EMBL/GenBank/DDBJ databases">
        <title>Pervasive Adenine N6-methylation of Active Genes in Fungi.</title>
        <authorList>
            <consortium name="DOE Joint Genome Institute"/>
            <person name="Mondo S.J."/>
            <person name="Dannebaum R.O."/>
            <person name="Kuo R.C."/>
            <person name="Labutti K."/>
            <person name="Haridas S."/>
            <person name="Kuo A."/>
            <person name="Salamov A."/>
            <person name="Ahrendt S.R."/>
            <person name="Lipzen A."/>
            <person name="Sullivan W."/>
            <person name="Andreopoulos W.B."/>
            <person name="Clum A."/>
            <person name="Lindquist E."/>
            <person name="Daum C."/>
            <person name="Ramamoorthy G.K."/>
            <person name="Gryganskyi A."/>
            <person name="Culley D."/>
            <person name="Magnuson J.K."/>
            <person name="James T.Y."/>
            <person name="O'Malley M.A."/>
            <person name="Stajich J.E."/>
            <person name="Spatafora J.W."/>
            <person name="Visel A."/>
            <person name="Grigoriev I.V."/>
        </authorList>
    </citation>
    <scope>NUCLEOTIDE SEQUENCE [LARGE SCALE GENOMIC DNA]</scope>
    <source>
        <strain evidence="2">finn</strain>
    </source>
</reference>
<protein>
    <recommendedName>
        <fullName evidence="3">Right handed beta helix domain-containing protein</fullName>
    </recommendedName>
</protein>
<evidence type="ECO:0000313" key="1">
    <source>
        <dbReference type="EMBL" id="ORX38756.1"/>
    </source>
</evidence>
<name>A0A1Y1UMQ9_9FUNG</name>
<reference evidence="1 2" key="1">
    <citation type="submission" date="2016-08" db="EMBL/GenBank/DDBJ databases">
        <title>Genomes of anaerobic fungi encode conserved fungal cellulosomes for biomass hydrolysis.</title>
        <authorList>
            <consortium name="DOE Joint Genome Institute"/>
            <person name="Haitjema C.H."/>
            <person name="Gilmore S.P."/>
            <person name="Henske J.K."/>
            <person name="Solomon K.V."/>
            <person name="De Groot R."/>
            <person name="Kuo A."/>
            <person name="Mondo S.J."/>
            <person name="Salamov A.A."/>
            <person name="Labutti K."/>
            <person name="Zhao Z."/>
            <person name="Chiniquy J."/>
            <person name="Barry K."/>
            <person name="Brewer H.M."/>
            <person name="Purvine S.O."/>
            <person name="Wright A.T."/>
            <person name="Boxma B."/>
            <person name="Van Alen T."/>
            <person name="Hackstein J.H."/>
            <person name="Baker S.E."/>
            <person name="Grigoriev I.V."/>
            <person name="O'Malley M.A."/>
        </authorList>
    </citation>
    <scope>NUCLEOTIDE SEQUENCE [LARGE SCALE GENOMIC DNA]</scope>
    <source>
        <strain evidence="2">finn</strain>
    </source>
</reference>
<accession>A0A1Y1UMQ9</accession>
<dbReference type="EMBL" id="MCFH01000122">
    <property type="protein sequence ID" value="ORX38756.1"/>
    <property type="molecule type" value="Genomic_DNA"/>
</dbReference>
<comment type="caution">
    <text evidence="1">The sequence shown here is derived from an EMBL/GenBank/DDBJ whole genome shotgun (WGS) entry which is preliminary data.</text>
</comment>
<dbReference type="Proteomes" id="UP000193719">
    <property type="component" value="Unassembled WGS sequence"/>
</dbReference>
<keyword evidence="2" id="KW-1185">Reference proteome</keyword>
<gene>
    <name evidence="1" type="ORF">BCR36DRAFT_313397</name>
</gene>